<comment type="caution">
    <text evidence="4">The sequence shown here is derived from an EMBL/GenBank/DDBJ whole genome shotgun (WGS) entry which is preliminary data.</text>
</comment>
<feature type="domain" description="DSBA-like thioredoxin" evidence="3">
    <location>
        <begin position="18"/>
        <end position="209"/>
    </location>
</feature>
<reference evidence="4 5" key="1">
    <citation type="submission" date="2019-06" db="EMBL/GenBank/DDBJ databases">
        <title>Genomic Encyclopedia of Type Strains, Phase IV (KMG-V): Genome sequencing to study the core and pangenomes of soil and plant-associated prokaryotes.</title>
        <authorList>
            <person name="Whitman W."/>
        </authorList>
    </citation>
    <scope>NUCLEOTIDE SEQUENCE [LARGE SCALE GENOMIC DNA]</scope>
    <source>
        <strain evidence="4 5">BR 10355</strain>
    </source>
</reference>
<dbReference type="PANTHER" id="PTHR42943">
    <property type="entry name" value="GLUTATHIONE S-TRANSFERASE KAPPA"/>
    <property type="match status" value="1"/>
</dbReference>
<dbReference type="AlphaFoldDB" id="A0A560KY91"/>
<dbReference type="InterPro" id="IPR014440">
    <property type="entry name" value="HCCAis_GSTk"/>
</dbReference>
<keyword evidence="5" id="KW-1185">Reference proteome</keyword>
<dbReference type="GO" id="GO:0006749">
    <property type="term" value="P:glutathione metabolic process"/>
    <property type="evidence" value="ECO:0007669"/>
    <property type="project" value="TreeGrafter"/>
</dbReference>
<dbReference type="Proteomes" id="UP000321304">
    <property type="component" value="Unassembled WGS sequence"/>
</dbReference>
<protein>
    <recommendedName>
        <fullName evidence="1">2-hydroxychromene-2-carboxylate isomerase</fullName>
        <ecNumber evidence="1">5.99.1.4</ecNumber>
    </recommendedName>
</protein>
<dbReference type="SUPFAM" id="SSF52833">
    <property type="entry name" value="Thioredoxin-like"/>
    <property type="match status" value="1"/>
</dbReference>
<evidence type="ECO:0000313" key="5">
    <source>
        <dbReference type="Proteomes" id="UP000321304"/>
    </source>
</evidence>
<dbReference type="GO" id="GO:0004364">
    <property type="term" value="F:glutathione transferase activity"/>
    <property type="evidence" value="ECO:0007669"/>
    <property type="project" value="TreeGrafter"/>
</dbReference>
<accession>A0A560KY91</accession>
<proteinExistence type="inferred from homology"/>
<dbReference type="Pfam" id="PF01323">
    <property type="entry name" value="DSBA"/>
    <property type="match status" value="1"/>
</dbReference>
<keyword evidence="1 4" id="KW-0413">Isomerase</keyword>
<feature type="active site" description="Nucleophile" evidence="2">
    <location>
        <position position="27"/>
    </location>
</feature>
<dbReference type="EC" id="5.99.1.4" evidence="1"/>
<sequence>MVGICCQATTHPPAMTTVVEVFYDFRSPYAYFASHRLRGDAIVRRGYDWRWCPVSIDVLLNLQAGREPWAAYVDPLPGPKRAHLIADVRRLAAYHRLPLRAPRPLRPNPIPALCLARLLDDRERQGFSFAVFDALWQEQQDISTPEVLRACLARAGAGTDLLDAAFDDAARADLAEVTRQAYARGVFGVPSFVAGDEVFFGSDRLDLLLWKIES</sequence>
<evidence type="ECO:0000256" key="1">
    <source>
        <dbReference type="PIRNR" id="PIRNR006386"/>
    </source>
</evidence>
<gene>
    <name evidence="4" type="ORF">FBZ93_119117</name>
</gene>
<dbReference type="GO" id="GO:0004602">
    <property type="term" value="F:glutathione peroxidase activity"/>
    <property type="evidence" value="ECO:0007669"/>
    <property type="project" value="TreeGrafter"/>
</dbReference>
<dbReference type="InterPro" id="IPR051924">
    <property type="entry name" value="GST_Kappa/NadH"/>
</dbReference>
<evidence type="ECO:0000256" key="2">
    <source>
        <dbReference type="PIRSR" id="PIRSR006386-1"/>
    </source>
</evidence>
<dbReference type="InterPro" id="IPR001853">
    <property type="entry name" value="DSBA-like_thioredoxin_dom"/>
</dbReference>
<dbReference type="PANTHER" id="PTHR42943:SF2">
    <property type="entry name" value="GLUTATHIONE S-TRANSFERASE KAPPA 1"/>
    <property type="match status" value="1"/>
</dbReference>
<comment type="catalytic activity">
    <reaction evidence="1">
        <text>2-hydroxychromene-2-carboxylate = (3E)-4-(2-hydroxyphenyl)-2-oxobut-3-enoate</text>
        <dbReference type="Rhea" id="RHEA:27401"/>
        <dbReference type="ChEBI" id="CHEBI:59350"/>
        <dbReference type="ChEBI" id="CHEBI:59353"/>
        <dbReference type="EC" id="5.99.1.4"/>
    </reaction>
</comment>
<dbReference type="PIRSF" id="PIRSF006386">
    <property type="entry name" value="HCCAis_GSTk"/>
    <property type="match status" value="1"/>
</dbReference>
<dbReference type="OrthoDB" id="5244108at2"/>
<comment type="similarity">
    <text evidence="1">Belongs to the GST superfamily. NadH family.</text>
</comment>
<name>A0A560KY91_9BRAD</name>
<dbReference type="GO" id="GO:0018845">
    <property type="term" value="F:2-hydroxychromene-2-carboxylate isomerase activity"/>
    <property type="evidence" value="ECO:0007669"/>
    <property type="project" value="UniProtKB-UniRule"/>
</dbReference>
<dbReference type="Gene3D" id="3.40.30.10">
    <property type="entry name" value="Glutaredoxin"/>
    <property type="match status" value="1"/>
</dbReference>
<evidence type="ECO:0000259" key="3">
    <source>
        <dbReference type="Pfam" id="PF01323"/>
    </source>
</evidence>
<dbReference type="EMBL" id="VITY01000019">
    <property type="protein sequence ID" value="TWB88127.1"/>
    <property type="molecule type" value="Genomic_DNA"/>
</dbReference>
<organism evidence="4 5">
    <name type="scientific">Bradyrhizobium macuxiense</name>
    <dbReference type="NCBI Taxonomy" id="1755647"/>
    <lineage>
        <taxon>Bacteria</taxon>
        <taxon>Pseudomonadati</taxon>
        <taxon>Pseudomonadota</taxon>
        <taxon>Alphaproteobacteria</taxon>
        <taxon>Hyphomicrobiales</taxon>
        <taxon>Nitrobacteraceae</taxon>
        <taxon>Bradyrhizobium</taxon>
    </lineage>
</organism>
<dbReference type="InterPro" id="IPR036249">
    <property type="entry name" value="Thioredoxin-like_sf"/>
</dbReference>
<evidence type="ECO:0000313" key="4">
    <source>
        <dbReference type="EMBL" id="TWB88127.1"/>
    </source>
</evidence>